<gene>
    <name evidence="1" type="ORF">AW09_002736</name>
</gene>
<sequence>MTASRLVDINLSGLRIGLSGAVPDQAEWGARALDWEILKFVSTFADAVFRYGGRLVHGCHPSFTPRILGLAEPYKGTRSSPLVTFVMSELWSGEHLGSQLRQERYQGLVELIEVDRVVPPGASGDSASDPLVRNASLTAMRQRLIAEMDVLAVIGGKRWAGTALRPGTLEELELALARKIPTFLLGGFGGMAEELARRTGGESDSHEHFANGLDPETSRYLLSTANAATASALIINTCQRLQDEGKFMPPLTQATE</sequence>
<dbReference type="Pfam" id="PF18163">
    <property type="entry name" value="LD_cluster2"/>
    <property type="match status" value="1"/>
</dbReference>
<evidence type="ECO:0000313" key="1">
    <source>
        <dbReference type="EMBL" id="KFB72083.1"/>
    </source>
</evidence>
<dbReference type="InterPro" id="IPR041160">
    <property type="entry name" value="LD_cluster2"/>
</dbReference>
<accession>A0A080LUC0</accession>
<dbReference type="EMBL" id="JDVG02000441">
    <property type="protein sequence ID" value="KFB72083.1"/>
    <property type="molecule type" value="Genomic_DNA"/>
</dbReference>
<proteinExistence type="predicted"/>
<dbReference type="AlphaFoldDB" id="A0A080LUC0"/>
<dbReference type="Proteomes" id="UP000020077">
    <property type="component" value="Unassembled WGS sequence"/>
</dbReference>
<comment type="caution">
    <text evidence="1">The sequence shown here is derived from an EMBL/GenBank/DDBJ whole genome shotgun (WGS) entry which is preliminary data.</text>
</comment>
<organism evidence="1 2">
    <name type="scientific">Candidatus Accumulibacter phosphatis</name>
    <dbReference type="NCBI Taxonomy" id="327160"/>
    <lineage>
        <taxon>Bacteria</taxon>
        <taxon>Pseudomonadati</taxon>
        <taxon>Pseudomonadota</taxon>
        <taxon>Betaproteobacteria</taxon>
        <taxon>Candidatus Accumulibacter</taxon>
    </lineage>
</organism>
<reference evidence="1 2" key="1">
    <citation type="submission" date="2014-02" db="EMBL/GenBank/DDBJ databases">
        <title>Expanding our view of genomic diversity in Candidatus Accumulibacter clades.</title>
        <authorList>
            <person name="Skennerton C.T."/>
            <person name="Barr J.J."/>
            <person name="Slater F.R."/>
            <person name="Bond P.L."/>
            <person name="Tyson G.W."/>
        </authorList>
    </citation>
    <scope>NUCLEOTIDE SEQUENCE [LARGE SCALE GENOMIC DNA]</scope>
    <source>
        <strain evidence="2">BA-91</strain>
    </source>
</reference>
<name>A0A080LUC0_9PROT</name>
<protein>
    <submittedName>
        <fullName evidence="1">Uncharacterized protein</fullName>
    </submittedName>
</protein>
<evidence type="ECO:0000313" key="2">
    <source>
        <dbReference type="Proteomes" id="UP000020077"/>
    </source>
</evidence>